<reference evidence="3 4" key="1">
    <citation type="submission" date="2020-12" db="EMBL/GenBank/DDBJ databases">
        <title>Metabolic potential, ecology and presence of endohyphal bacteria is reflected in genomic diversity of Mucoromycotina.</title>
        <authorList>
            <person name="Muszewska A."/>
            <person name="Okrasinska A."/>
            <person name="Steczkiewicz K."/>
            <person name="Drgas O."/>
            <person name="Orlowska M."/>
            <person name="Perlinska-Lenart U."/>
            <person name="Aleksandrzak-Piekarczyk T."/>
            <person name="Szatraj K."/>
            <person name="Zielenkiewicz U."/>
            <person name="Pilsyk S."/>
            <person name="Malc E."/>
            <person name="Mieczkowski P."/>
            <person name="Kruszewska J.S."/>
            <person name="Biernat P."/>
            <person name="Pawlowska J."/>
        </authorList>
    </citation>
    <scope>NUCLEOTIDE SEQUENCE [LARGE SCALE GENOMIC DNA]</scope>
    <source>
        <strain evidence="3 4">CBS 142.35</strain>
    </source>
</reference>
<organism evidence="3 4">
    <name type="scientific">Circinella minor</name>
    <dbReference type="NCBI Taxonomy" id="1195481"/>
    <lineage>
        <taxon>Eukaryota</taxon>
        <taxon>Fungi</taxon>
        <taxon>Fungi incertae sedis</taxon>
        <taxon>Mucoromycota</taxon>
        <taxon>Mucoromycotina</taxon>
        <taxon>Mucoromycetes</taxon>
        <taxon>Mucorales</taxon>
        <taxon>Lichtheimiaceae</taxon>
        <taxon>Circinella</taxon>
    </lineage>
</organism>
<dbReference type="InterPro" id="IPR036610">
    <property type="entry name" value="PEBP-like_sf"/>
</dbReference>
<sequence length="196" mass="22229">MLGLLYFIAAAFFQISAWGLSSTVIKQGLEKGGVIPDVFHNEFEPESEIRITYHMTKQLRMGMEVTAEDTKNPPHVWFSKINDESQYTLIMMDPDAVHRPYLHWIVTNIDGQRPASDVENEEHQHTSYSAPAPPAGTGAHRYVFSVYEQAQVNQTSFLPETFIDRSEFDVAKFTEENGLRLVGALYMVQENLTPSS</sequence>
<dbReference type="SUPFAM" id="SSF49777">
    <property type="entry name" value="PEBP-like"/>
    <property type="match status" value="1"/>
</dbReference>
<dbReference type="CDD" id="cd00866">
    <property type="entry name" value="PEBP_euk"/>
    <property type="match status" value="1"/>
</dbReference>
<dbReference type="InterPro" id="IPR008914">
    <property type="entry name" value="PEBP"/>
</dbReference>
<evidence type="ECO:0000256" key="1">
    <source>
        <dbReference type="SAM" id="MobiDB-lite"/>
    </source>
</evidence>
<dbReference type="AlphaFoldDB" id="A0A8H7S3G6"/>
<gene>
    <name evidence="3" type="ORF">INT45_009725</name>
</gene>
<dbReference type="PANTHER" id="PTHR11362">
    <property type="entry name" value="PHOSPHATIDYLETHANOLAMINE-BINDING PROTEIN"/>
    <property type="match status" value="1"/>
</dbReference>
<dbReference type="OrthoDB" id="2506647at2759"/>
<evidence type="ECO:0000256" key="2">
    <source>
        <dbReference type="SAM" id="SignalP"/>
    </source>
</evidence>
<evidence type="ECO:0008006" key="5">
    <source>
        <dbReference type="Google" id="ProtNLM"/>
    </source>
</evidence>
<evidence type="ECO:0000313" key="3">
    <source>
        <dbReference type="EMBL" id="KAG2221067.1"/>
    </source>
</evidence>
<evidence type="ECO:0000313" key="4">
    <source>
        <dbReference type="Proteomes" id="UP000646827"/>
    </source>
</evidence>
<dbReference type="Gene3D" id="3.90.280.10">
    <property type="entry name" value="PEBP-like"/>
    <property type="match status" value="1"/>
</dbReference>
<dbReference type="EMBL" id="JAEPRB010000120">
    <property type="protein sequence ID" value="KAG2221067.1"/>
    <property type="molecule type" value="Genomic_DNA"/>
</dbReference>
<comment type="caution">
    <text evidence="3">The sequence shown here is derived from an EMBL/GenBank/DDBJ whole genome shotgun (WGS) entry which is preliminary data.</text>
</comment>
<feature type="region of interest" description="Disordered" evidence="1">
    <location>
        <begin position="113"/>
        <end position="134"/>
    </location>
</feature>
<protein>
    <recommendedName>
        <fullName evidence="5">Phosphatidylethanolamine-binding protein</fullName>
    </recommendedName>
</protein>
<dbReference type="InterPro" id="IPR035810">
    <property type="entry name" value="PEBP_euk"/>
</dbReference>
<dbReference type="Pfam" id="PF01161">
    <property type="entry name" value="PBP"/>
    <property type="match status" value="1"/>
</dbReference>
<feature type="chain" id="PRO_5034401167" description="Phosphatidylethanolamine-binding protein" evidence="2">
    <location>
        <begin position="20"/>
        <end position="196"/>
    </location>
</feature>
<name>A0A8H7S3G6_9FUNG</name>
<dbReference type="Proteomes" id="UP000646827">
    <property type="component" value="Unassembled WGS sequence"/>
</dbReference>
<proteinExistence type="predicted"/>
<accession>A0A8H7S3G6</accession>
<dbReference type="PANTHER" id="PTHR11362:SF82">
    <property type="entry name" value="PHOSPHATIDYLETHANOLAMINE-BINDING PROTEIN 4"/>
    <property type="match status" value="1"/>
</dbReference>
<keyword evidence="2" id="KW-0732">Signal</keyword>
<feature type="signal peptide" evidence="2">
    <location>
        <begin position="1"/>
        <end position="19"/>
    </location>
</feature>
<keyword evidence="4" id="KW-1185">Reference proteome</keyword>